<dbReference type="Proteomes" id="UP000798662">
    <property type="component" value="Chromosome 2"/>
</dbReference>
<dbReference type="EMBL" id="CM020619">
    <property type="protein sequence ID" value="KAK1863390.1"/>
    <property type="molecule type" value="Genomic_DNA"/>
</dbReference>
<accession>A0ACC3C054</accession>
<comment type="caution">
    <text evidence="1">The sequence shown here is derived from an EMBL/GenBank/DDBJ whole genome shotgun (WGS) entry which is preliminary data.</text>
</comment>
<gene>
    <name evidence="1" type="ORF">I4F81_005946</name>
</gene>
<protein>
    <submittedName>
        <fullName evidence="1">Uncharacterized protein</fullName>
    </submittedName>
</protein>
<evidence type="ECO:0000313" key="1">
    <source>
        <dbReference type="EMBL" id="KAK1863390.1"/>
    </source>
</evidence>
<proteinExistence type="predicted"/>
<reference evidence="1" key="1">
    <citation type="submission" date="2019-11" db="EMBL/GenBank/DDBJ databases">
        <title>Nori genome reveals adaptations in red seaweeds to the harsh intertidal environment.</title>
        <authorList>
            <person name="Wang D."/>
            <person name="Mao Y."/>
        </authorList>
    </citation>
    <scope>NUCLEOTIDE SEQUENCE</scope>
    <source>
        <tissue evidence="1">Gametophyte</tissue>
    </source>
</reference>
<sequence>MASGLAPLWRLALRAPVGAGTSSLAARLGAAAANGFPGPPSLVVGVPADAAVAAAAAACGCRAASKKAKSSSRNGRDSAGRRLGPKVVDGQLVAAGTILVRQRGLNVRAGEAVGVGRDHTLFALEAGCVSFFRAVRVGAGGVTARHPAQRVAAVPGTHAGLSQDPSTVRYCA</sequence>
<organism evidence="1 2">
    <name type="scientific">Pyropia yezoensis</name>
    <name type="common">Susabi-nori</name>
    <name type="synonym">Porphyra yezoensis</name>
    <dbReference type="NCBI Taxonomy" id="2788"/>
    <lineage>
        <taxon>Eukaryota</taxon>
        <taxon>Rhodophyta</taxon>
        <taxon>Bangiophyceae</taxon>
        <taxon>Bangiales</taxon>
        <taxon>Bangiaceae</taxon>
        <taxon>Pyropia</taxon>
    </lineage>
</organism>
<name>A0ACC3C054_PYRYE</name>
<evidence type="ECO:0000313" key="2">
    <source>
        <dbReference type="Proteomes" id="UP000798662"/>
    </source>
</evidence>
<keyword evidence="2" id="KW-1185">Reference proteome</keyword>